<comment type="caution">
    <text evidence="2">The sequence shown here is derived from an EMBL/GenBank/DDBJ whole genome shotgun (WGS) entry which is preliminary data.</text>
</comment>
<reference evidence="4 5" key="1">
    <citation type="submission" date="2019-06" db="EMBL/GenBank/DDBJ databases">
        <authorList>
            <person name="Palmer J.M."/>
        </authorList>
    </citation>
    <scope>NUCLEOTIDE SEQUENCE [LARGE SCALE GENOMIC DNA]</scope>
    <source>
        <strain evidence="3 4">TWF106</strain>
        <strain evidence="2 5">TWF788</strain>
    </source>
</reference>
<dbReference type="AlphaFoldDB" id="A0A7C8PZ66"/>
<dbReference type="InterPro" id="IPR025676">
    <property type="entry name" value="Clr5_dom"/>
</dbReference>
<feature type="domain" description="Clr5" evidence="1">
    <location>
        <begin position="19"/>
        <end position="72"/>
    </location>
</feature>
<proteinExistence type="predicted"/>
<dbReference type="PANTHER" id="PTHR38788:SF3">
    <property type="entry name" value="CLR5 DOMAIN-CONTAINING PROTEIN"/>
    <property type="match status" value="1"/>
</dbReference>
<dbReference type="Proteomes" id="UP000479691">
    <property type="component" value="Unassembled WGS sequence"/>
</dbReference>
<evidence type="ECO:0000313" key="4">
    <source>
        <dbReference type="Proteomes" id="UP000472727"/>
    </source>
</evidence>
<sequence>MASQQLQQLNKTRVAKISQETWESYKSDISRLYLDERKTLDQVRLVMEESLGFIATKAQYIRMVNEVWRLKKNIKGSDFDCIDTRERKRARDGKKTGVKLGNRQLDESELRRKRSRHHVSVIEQHQRRVAAQPGEKNIETATPEGMEIFTPTPSIPSPQNTDLVVSGIQDHLFLNSTVSLSKYSPSPALQSASFSLPSSPSNRSMIIASSSSSELPYISFEDPANEGESSDAILLPREFSPDAAQLRVIISSQVREYLHPVALYNNLFHTTPGVGFSLLFENYLKEIFEGSYESLDRASKKYPAIREVLSHEPITDVGKWLSEIQFNLLESSQPKIEVIYFLKAYMIRVSNNIDGGSTRRMIMDQSLRSGGIKKHIKTIEMILREAHLR</sequence>
<evidence type="ECO:0000313" key="2">
    <source>
        <dbReference type="EMBL" id="KAF3184486.1"/>
    </source>
</evidence>
<evidence type="ECO:0000313" key="5">
    <source>
        <dbReference type="Proteomes" id="UP000479691"/>
    </source>
</evidence>
<accession>A0A7C8PZ66</accession>
<evidence type="ECO:0000259" key="1">
    <source>
        <dbReference type="Pfam" id="PF14420"/>
    </source>
</evidence>
<dbReference type="EMBL" id="JAABOE010000024">
    <property type="protein sequence ID" value="KAF3184486.1"/>
    <property type="molecule type" value="Genomic_DNA"/>
</dbReference>
<gene>
    <name evidence="3" type="ORF">TWF106_002940</name>
    <name evidence="2" type="ORF">TWF788_005190</name>
</gene>
<dbReference type="Proteomes" id="UP000472727">
    <property type="component" value="Unassembled WGS sequence"/>
</dbReference>
<dbReference type="EMBL" id="WIWS01000016">
    <property type="protein sequence ID" value="KAF3225059.1"/>
    <property type="molecule type" value="Genomic_DNA"/>
</dbReference>
<dbReference type="Pfam" id="PF14420">
    <property type="entry name" value="Clr5"/>
    <property type="match status" value="1"/>
</dbReference>
<dbReference type="PANTHER" id="PTHR38788">
    <property type="entry name" value="CLR5 DOMAIN-CONTAINING PROTEIN"/>
    <property type="match status" value="1"/>
</dbReference>
<evidence type="ECO:0000313" key="3">
    <source>
        <dbReference type="EMBL" id="KAF3225059.1"/>
    </source>
</evidence>
<organism evidence="2 5">
    <name type="scientific">Orbilia oligospora</name>
    <name type="common">Nematode-trapping fungus</name>
    <name type="synonym">Arthrobotrys oligospora</name>
    <dbReference type="NCBI Taxonomy" id="2813651"/>
    <lineage>
        <taxon>Eukaryota</taxon>
        <taxon>Fungi</taxon>
        <taxon>Dikarya</taxon>
        <taxon>Ascomycota</taxon>
        <taxon>Pezizomycotina</taxon>
        <taxon>Orbiliomycetes</taxon>
        <taxon>Orbiliales</taxon>
        <taxon>Orbiliaceae</taxon>
        <taxon>Orbilia</taxon>
    </lineage>
</organism>
<protein>
    <recommendedName>
        <fullName evidence="1">Clr5 domain-containing protein</fullName>
    </recommendedName>
</protein>
<name>A0A7C8PZ66_ORBOL</name>